<dbReference type="InterPro" id="IPR043129">
    <property type="entry name" value="ATPase_NBD"/>
</dbReference>
<sequence>MFADGKTEEFRAGIVPLGGNAEIPADTGYSAADGRNFSLNERIVMNIIHTVDQTHIRSINQRVILERIYCDEPISRAELARELCISKSAMTENVSSLLDIGIIREVGAGVAMSTGGRKPIMLKFNKNYQYIIAIELNFEDPIFVLGNLRGETLNKITVAISNDSGYEERLELVVNAANRLLSTAELSTKDLAIIAISCPGVFDPESRNYYAESHFANWKMGDLSRQLEELFETQVLVVNDVNAAAVGEFNSGAGRDAKNLVYISGGQGFGAGVIINGELYLGSTNRAGEISNSIPAGPLGLVNGKFGNLGYSVNIRALKEYICAKAPQKTKDAFAALGKNPDSIGFKDILWVWRGGDKFLRQRVEEMSVIIGAAISNIISLLNCDLVILGGDYVAFQSQMLPTINRVVRESAFAPVNVVSASLETNAGICGLFALSRDIIFDKVCNYERT</sequence>
<dbReference type="Pfam" id="PF00480">
    <property type="entry name" value="ROK"/>
    <property type="match status" value="1"/>
</dbReference>
<dbReference type="PANTHER" id="PTHR18964">
    <property type="entry name" value="ROK (REPRESSOR, ORF, KINASE) FAMILY"/>
    <property type="match status" value="1"/>
</dbReference>
<dbReference type="EMBL" id="JAPOHA010000010">
    <property type="protein sequence ID" value="MCY1714654.1"/>
    <property type="molecule type" value="Genomic_DNA"/>
</dbReference>
<evidence type="ECO:0000313" key="6">
    <source>
        <dbReference type="Proteomes" id="UP001082703"/>
    </source>
</evidence>
<evidence type="ECO:0000256" key="1">
    <source>
        <dbReference type="ARBA" id="ARBA00002486"/>
    </source>
</evidence>
<comment type="caution">
    <text evidence="5">The sequence shown here is derived from an EMBL/GenBank/DDBJ whole genome shotgun (WGS) entry which is preliminary data.</text>
</comment>
<organism evidence="5 6">
    <name type="scientific">Caproiciproducens galactitolivorans</name>
    <dbReference type="NCBI Taxonomy" id="642589"/>
    <lineage>
        <taxon>Bacteria</taxon>
        <taxon>Bacillati</taxon>
        <taxon>Bacillota</taxon>
        <taxon>Clostridia</taxon>
        <taxon>Eubacteriales</taxon>
        <taxon>Acutalibacteraceae</taxon>
        <taxon>Caproiciproducens</taxon>
    </lineage>
</organism>
<dbReference type="SUPFAM" id="SSF53067">
    <property type="entry name" value="Actin-like ATPase domain"/>
    <property type="match status" value="1"/>
</dbReference>
<dbReference type="InterPro" id="IPR036388">
    <property type="entry name" value="WH-like_DNA-bd_sf"/>
</dbReference>
<dbReference type="InterPro" id="IPR000600">
    <property type="entry name" value="ROK"/>
</dbReference>
<evidence type="ECO:0000313" key="5">
    <source>
        <dbReference type="EMBL" id="MCY1714654.1"/>
    </source>
</evidence>
<dbReference type="InterPro" id="IPR000835">
    <property type="entry name" value="HTH_MarR-typ"/>
</dbReference>
<dbReference type="Gene3D" id="1.10.10.10">
    <property type="entry name" value="Winged helix-like DNA-binding domain superfamily/Winged helix DNA-binding domain"/>
    <property type="match status" value="1"/>
</dbReference>
<evidence type="ECO:0000256" key="3">
    <source>
        <dbReference type="ARBA" id="ARBA00022629"/>
    </source>
</evidence>
<dbReference type="Gene3D" id="3.30.420.40">
    <property type="match status" value="2"/>
</dbReference>
<keyword evidence="6" id="KW-1185">Reference proteome</keyword>
<dbReference type="Proteomes" id="UP001082703">
    <property type="component" value="Unassembled WGS sequence"/>
</dbReference>
<dbReference type="Pfam" id="PF01047">
    <property type="entry name" value="MarR"/>
    <property type="match status" value="1"/>
</dbReference>
<feature type="domain" description="HTH marR-type" evidence="4">
    <location>
        <begin position="59"/>
        <end position="104"/>
    </location>
</feature>
<keyword evidence="3" id="KW-0859">Xylose metabolism</keyword>
<gene>
    <name evidence="5" type="ORF">OUY18_10350</name>
</gene>
<comment type="function">
    <text evidence="1">Transcriptional repressor of xylose-utilizing enzymes.</text>
</comment>
<comment type="similarity">
    <text evidence="2">Belongs to the ROK (NagC/XylR) family.</text>
</comment>
<keyword evidence="3" id="KW-0119">Carbohydrate metabolism</keyword>
<proteinExistence type="inferred from homology"/>
<protein>
    <submittedName>
        <fullName evidence="5">ROK family transcriptional regulator</fullName>
    </submittedName>
</protein>
<accession>A0ABT4BUU3</accession>
<dbReference type="InterPro" id="IPR036390">
    <property type="entry name" value="WH_DNA-bd_sf"/>
</dbReference>
<dbReference type="SUPFAM" id="SSF46785">
    <property type="entry name" value="Winged helix' DNA-binding domain"/>
    <property type="match status" value="1"/>
</dbReference>
<dbReference type="RefSeq" id="WP_268058711.1">
    <property type="nucleotide sequence ID" value="NZ_JAPOHA010000010.1"/>
</dbReference>
<evidence type="ECO:0000259" key="4">
    <source>
        <dbReference type="Pfam" id="PF01047"/>
    </source>
</evidence>
<evidence type="ECO:0000256" key="2">
    <source>
        <dbReference type="ARBA" id="ARBA00006479"/>
    </source>
</evidence>
<reference evidence="5 6" key="1">
    <citation type="submission" date="2022-11" db="EMBL/GenBank/DDBJ databases">
        <authorList>
            <person name="Caiyu Z."/>
        </authorList>
    </citation>
    <scope>NUCLEOTIDE SEQUENCE [LARGE SCALE GENOMIC DNA]</scope>
    <source>
        <strain evidence="5 6">YR-4</strain>
    </source>
</reference>
<dbReference type="PANTHER" id="PTHR18964:SF149">
    <property type="entry name" value="BIFUNCTIONAL UDP-N-ACETYLGLUCOSAMINE 2-EPIMERASE_N-ACETYLMANNOSAMINE KINASE"/>
    <property type="match status" value="1"/>
</dbReference>
<name>A0ABT4BUU3_9FIRM</name>